<evidence type="ECO:0000256" key="1">
    <source>
        <dbReference type="SAM" id="MobiDB-lite"/>
    </source>
</evidence>
<keyword evidence="3" id="KW-1185">Reference proteome</keyword>
<dbReference type="Gene3D" id="3.20.20.80">
    <property type="entry name" value="Glycosidases"/>
    <property type="match status" value="1"/>
</dbReference>
<evidence type="ECO:0000313" key="2">
    <source>
        <dbReference type="EMBL" id="AQU69990.1"/>
    </source>
</evidence>
<name>A0A1U9R0M2_STRNV</name>
<dbReference type="RefSeq" id="WP_078078658.1">
    <property type="nucleotide sequence ID" value="NZ_CP018047.1"/>
</dbReference>
<dbReference type="EMBL" id="CP018047">
    <property type="protein sequence ID" value="AQU69990.1"/>
    <property type="molecule type" value="Genomic_DNA"/>
</dbReference>
<feature type="compositionally biased region" description="Low complexity" evidence="1">
    <location>
        <begin position="28"/>
        <end position="47"/>
    </location>
</feature>
<feature type="region of interest" description="Disordered" evidence="1">
    <location>
        <begin position="28"/>
        <end position="49"/>
    </location>
</feature>
<dbReference type="InterPro" id="IPR006311">
    <property type="entry name" value="TAT_signal"/>
</dbReference>
<dbReference type="AlphaFoldDB" id="A0A1U9R0M2"/>
<dbReference type="CDD" id="cd11576">
    <property type="entry name" value="GH99_GH71_like_2"/>
    <property type="match status" value="1"/>
</dbReference>
<dbReference type="Proteomes" id="UP000189677">
    <property type="component" value="Chromosome"/>
</dbReference>
<dbReference type="OrthoDB" id="9783748at2"/>
<organism evidence="2 3">
    <name type="scientific">Streptomyces niveus</name>
    <name type="common">Streptomyces spheroides</name>
    <dbReference type="NCBI Taxonomy" id="193462"/>
    <lineage>
        <taxon>Bacteria</taxon>
        <taxon>Bacillati</taxon>
        <taxon>Actinomycetota</taxon>
        <taxon>Actinomycetes</taxon>
        <taxon>Kitasatosporales</taxon>
        <taxon>Streptomycetaceae</taxon>
        <taxon>Streptomyces</taxon>
    </lineage>
</organism>
<accession>A0A1U9R0M2</accession>
<evidence type="ECO:0000313" key="3">
    <source>
        <dbReference type="Proteomes" id="UP000189677"/>
    </source>
</evidence>
<reference evidence="2 3" key="1">
    <citation type="submission" date="2016-11" db="EMBL/GenBank/DDBJ databases">
        <title>Complete genome sequence of Streptomyces niveus SCSIO 3406.</title>
        <authorList>
            <person name="Zhu Q."/>
            <person name="Cheng W."/>
            <person name="Song Y."/>
            <person name="Li Q."/>
            <person name="Ju J."/>
        </authorList>
    </citation>
    <scope>NUCLEOTIDE SEQUENCE [LARGE SCALE GENOMIC DNA]</scope>
    <source>
        <strain evidence="2 3">SCSIO 3406</strain>
    </source>
</reference>
<dbReference type="KEGG" id="snw:BBN63_31220"/>
<protein>
    <submittedName>
        <fullName evidence="2">Xylosidase</fullName>
    </submittedName>
</protein>
<sequence>MSISRRAVIASALAGTAAAGGVLGTPQAGAAPAPRGRAQAAPAASPPGDVVGKISVGYQGWFACKGDGSPIDSWWHWSQNAGQPPSLSNTTIKSWPDMREYTRTFPTAYPNLNNGQPASLFSSHDQQTVDTHFRWMRENNCDTAALQRFSPMGGEGPIRDAMARKVRQSAEANGRKFYIMYDVTDWRAMQSEIKQDWTNKMKAYTSSSMYAKQNGKPVVCIWGFGFADDKRPFAPAECLDVINWFKGQGCYVIGGVPTHWRNGNSDSRPGFSGVYHAFNMISPWMVGRMGTVAQADQFYRDVNTPDKADCDASGIDYQPCVMPGDLQSRHRAHGDFMWRQFYNMCRLGVAGIYISMFDEYNEGNQIAKTAENGSMVPSGSGIWALDEDGTSCSSDYYLRLTGDGGRMLKKQIGLTATRPTPPR</sequence>
<dbReference type="PROSITE" id="PS51318">
    <property type="entry name" value="TAT"/>
    <property type="match status" value="1"/>
</dbReference>
<gene>
    <name evidence="2" type="ORF">BBN63_31220</name>
</gene>
<proteinExistence type="predicted"/>